<dbReference type="InterPro" id="IPR052018">
    <property type="entry name" value="PHP_domain"/>
</dbReference>
<organism evidence="2 3">
    <name type="scientific">Candidatus Onthocola gallistercoris</name>
    <dbReference type="NCBI Taxonomy" id="2840876"/>
    <lineage>
        <taxon>Bacteria</taxon>
        <taxon>Bacillati</taxon>
        <taxon>Bacillota</taxon>
        <taxon>Bacilli</taxon>
        <taxon>Candidatus Onthocola</taxon>
    </lineage>
</organism>
<dbReference type="Proteomes" id="UP000824164">
    <property type="component" value="Unassembled WGS sequence"/>
</dbReference>
<dbReference type="CDD" id="cd07432">
    <property type="entry name" value="PHP_HisPPase"/>
    <property type="match status" value="1"/>
</dbReference>
<evidence type="ECO:0000259" key="1">
    <source>
        <dbReference type="SMART" id="SM00481"/>
    </source>
</evidence>
<protein>
    <submittedName>
        <fullName evidence="2">PHP domain-containing protein</fullName>
    </submittedName>
</protein>
<name>A0A9D1HGY8_9FIRM</name>
<reference evidence="2" key="2">
    <citation type="journal article" date="2021" name="PeerJ">
        <title>Extensive microbial diversity within the chicken gut microbiome revealed by metagenomics and culture.</title>
        <authorList>
            <person name="Gilroy R."/>
            <person name="Ravi A."/>
            <person name="Getino M."/>
            <person name="Pursley I."/>
            <person name="Horton D.L."/>
            <person name="Alikhan N.F."/>
            <person name="Baker D."/>
            <person name="Gharbi K."/>
            <person name="Hall N."/>
            <person name="Watson M."/>
            <person name="Adriaenssens E.M."/>
            <person name="Foster-Nyarko E."/>
            <person name="Jarju S."/>
            <person name="Secka A."/>
            <person name="Antonio M."/>
            <person name="Oren A."/>
            <person name="Chaudhuri R.R."/>
            <person name="La Ragione R."/>
            <person name="Hildebrand F."/>
            <person name="Pallen M.J."/>
        </authorList>
    </citation>
    <scope>NUCLEOTIDE SEQUENCE</scope>
    <source>
        <strain evidence="2">CHK187-14744</strain>
    </source>
</reference>
<reference evidence="2" key="1">
    <citation type="submission" date="2020-10" db="EMBL/GenBank/DDBJ databases">
        <authorList>
            <person name="Gilroy R."/>
        </authorList>
    </citation>
    <scope>NUCLEOTIDE SEQUENCE</scope>
    <source>
        <strain evidence="2">CHK187-14744</strain>
    </source>
</reference>
<dbReference type="GO" id="GO:0035312">
    <property type="term" value="F:5'-3' DNA exonuclease activity"/>
    <property type="evidence" value="ECO:0007669"/>
    <property type="project" value="TreeGrafter"/>
</dbReference>
<dbReference type="Gene3D" id="3.20.20.140">
    <property type="entry name" value="Metal-dependent hydrolases"/>
    <property type="match status" value="1"/>
</dbReference>
<dbReference type="InterPro" id="IPR016195">
    <property type="entry name" value="Pol/histidinol_Pase-like"/>
</dbReference>
<dbReference type="AlphaFoldDB" id="A0A9D1HGY8"/>
<dbReference type="InterPro" id="IPR003141">
    <property type="entry name" value="Pol/His_phosphatase_N"/>
</dbReference>
<dbReference type="InterPro" id="IPR004013">
    <property type="entry name" value="PHP_dom"/>
</dbReference>
<sequence length="244" mass="27215">MISLSYDLHIHSCLSPCGDGDMTPANIIGMSALKGLDVVALTDHNSSKNCRPFLKMAEEYGLIAIPGMEVTTAEEVHVVCLFPDLTAALDFDRFVYHHLIKVANRPDIFGEQLLYGLDDQPIGEEPYLLINSTDLSFDDLYSHVDIRGGVMIPAHIDKSSNSLLANLGFIPPDSRFDCVELKNMAHLHRLKKAHPYLDNCRIISNSDAHYLEQINEPELTILSKSRRITDILEALNAKTLRSSK</sequence>
<dbReference type="EMBL" id="DVLT01000052">
    <property type="protein sequence ID" value="HIU03313.1"/>
    <property type="molecule type" value="Genomic_DNA"/>
</dbReference>
<dbReference type="Pfam" id="PF02811">
    <property type="entry name" value="PHP"/>
    <property type="match status" value="1"/>
</dbReference>
<evidence type="ECO:0000313" key="2">
    <source>
        <dbReference type="EMBL" id="HIU03313.1"/>
    </source>
</evidence>
<evidence type="ECO:0000313" key="3">
    <source>
        <dbReference type="Proteomes" id="UP000824164"/>
    </source>
</evidence>
<dbReference type="SUPFAM" id="SSF89550">
    <property type="entry name" value="PHP domain-like"/>
    <property type="match status" value="1"/>
</dbReference>
<dbReference type="PANTHER" id="PTHR42924">
    <property type="entry name" value="EXONUCLEASE"/>
    <property type="match status" value="1"/>
</dbReference>
<dbReference type="SMART" id="SM00481">
    <property type="entry name" value="POLIIIAc"/>
    <property type="match status" value="1"/>
</dbReference>
<comment type="caution">
    <text evidence="2">The sequence shown here is derived from an EMBL/GenBank/DDBJ whole genome shotgun (WGS) entry which is preliminary data.</text>
</comment>
<dbReference type="PANTHER" id="PTHR42924:SF3">
    <property type="entry name" value="POLYMERASE_HISTIDINOL PHOSPHATASE N-TERMINAL DOMAIN-CONTAINING PROTEIN"/>
    <property type="match status" value="1"/>
</dbReference>
<accession>A0A9D1HGY8</accession>
<proteinExistence type="predicted"/>
<dbReference type="GO" id="GO:0004534">
    <property type="term" value="F:5'-3' RNA exonuclease activity"/>
    <property type="evidence" value="ECO:0007669"/>
    <property type="project" value="TreeGrafter"/>
</dbReference>
<feature type="domain" description="Polymerase/histidinol phosphatase N-terminal" evidence="1">
    <location>
        <begin position="6"/>
        <end position="74"/>
    </location>
</feature>
<gene>
    <name evidence="2" type="ORF">IAB63_08685</name>
</gene>